<organism evidence="9">
    <name type="scientific">Serratia symbiotica SCt-VLC</name>
    <dbReference type="NCBI Taxonomy" id="1347341"/>
    <lineage>
        <taxon>Bacteria</taxon>
        <taxon>Pseudomonadati</taxon>
        <taxon>Pseudomonadota</taxon>
        <taxon>Gammaproteobacteria</taxon>
        <taxon>Enterobacterales</taxon>
        <taxon>Yersiniaceae</taxon>
        <taxon>Serratia</taxon>
        <taxon>Serratia symbiotica</taxon>
    </lineage>
</organism>
<evidence type="ECO:0000256" key="6">
    <source>
        <dbReference type="ARBA" id="ARBA00022982"/>
    </source>
</evidence>
<evidence type="ECO:0000256" key="7">
    <source>
        <dbReference type="PIRNR" id="PIRNR038996"/>
    </source>
</evidence>
<name>A0A068RG25_9GAMM</name>
<evidence type="ECO:0000256" key="2">
    <source>
        <dbReference type="ARBA" id="ARBA00005267"/>
    </source>
</evidence>
<dbReference type="NCBIfam" id="NF006735">
    <property type="entry name" value="PRK09267.1-1"/>
    <property type="match status" value="1"/>
</dbReference>
<dbReference type="RefSeq" id="WP_061771127.1">
    <property type="nucleotide sequence ID" value="NZ_FR904244.1"/>
</dbReference>
<keyword evidence="6 7" id="KW-0249">Electron transport</keyword>
<evidence type="ECO:0000256" key="1">
    <source>
        <dbReference type="ARBA" id="ARBA00001917"/>
    </source>
</evidence>
<dbReference type="Pfam" id="PF00258">
    <property type="entry name" value="Flavodoxin_1"/>
    <property type="match status" value="1"/>
</dbReference>
<reference evidence="9" key="2">
    <citation type="journal article" date="2014" name="Genome Biol. Evol.">
        <title>Settling down: the genome of Serratia symbiotica from the aphid Cinara tujafilina zooms in on the process of accommodation to a cooperative intracellular life.</title>
        <authorList>
            <person name="Manzano-Marin A."/>
            <person name="Latorre A."/>
        </authorList>
    </citation>
    <scope>NUCLEOTIDE SEQUENCE</scope>
    <source>
        <strain evidence="9">SCt-VLC</strain>
    </source>
</reference>
<dbReference type="SUPFAM" id="SSF52218">
    <property type="entry name" value="Flavoproteins"/>
    <property type="match status" value="1"/>
</dbReference>
<dbReference type="PANTHER" id="PTHR42809">
    <property type="entry name" value="FLAVODOXIN 2"/>
    <property type="match status" value="1"/>
</dbReference>
<evidence type="ECO:0000313" key="9">
    <source>
        <dbReference type="EMBL" id="CDG49227.1"/>
    </source>
</evidence>
<dbReference type="EMBL" id="FR904244">
    <property type="protein sequence ID" value="CDG49227.1"/>
    <property type="molecule type" value="Genomic_DNA"/>
</dbReference>
<dbReference type="PROSITE" id="PS50902">
    <property type="entry name" value="FLAVODOXIN_LIKE"/>
    <property type="match status" value="1"/>
</dbReference>
<dbReference type="Gene3D" id="3.40.50.360">
    <property type="match status" value="1"/>
</dbReference>
<keyword evidence="3 7" id="KW-0813">Transport</keyword>
<dbReference type="InterPro" id="IPR029039">
    <property type="entry name" value="Flavoprotein-like_sf"/>
</dbReference>
<dbReference type="AlphaFoldDB" id="A0A068RG25"/>
<keyword evidence="5 7" id="KW-0288">FMN</keyword>
<dbReference type="NCBIfam" id="NF006737">
    <property type="entry name" value="PRK09267.1-3"/>
    <property type="match status" value="1"/>
</dbReference>
<accession>A0A068RG25</accession>
<feature type="domain" description="Flavodoxin-like" evidence="8">
    <location>
        <begin position="4"/>
        <end position="169"/>
    </location>
</feature>
<keyword evidence="4 7" id="KW-0285">Flavoprotein</keyword>
<proteinExistence type="inferred from homology"/>
<evidence type="ECO:0000259" key="8">
    <source>
        <dbReference type="PROSITE" id="PS50902"/>
    </source>
</evidence>
<dbReference type="InterPro" id="IPR010086">
    <property type="entry name" value="Flavodoxin_lc"/>
</dbReference>
<dbReference type="PROSITE" id="PS00201">
    <property type="entry name" value="FLAVODOXIN"/>
    <property type="match status" value="1"/>
</dbReference>
<reference evidence="9" key="1">
    <citation type="submission" date="2013-06" db="EMBL/GenBank/DDBJ databases">
        <authorList>
            <person name="Mazano-Marin A."/>
        </authorList>
    </citation>
    <scope>NUCLEOTIDE SEQUENCE</scope>
    <source>
        <strain evidence="9">SCt-VLC</strain>
    </source>
</reference>
<gene>
    <name evidence="9" type="primary">fldA</name>
    <name evidence="9" type="ORF">SCTVLC_2603</name>
</gene>
<evidence type="ECO:0000256" key="5">
    <source>
        <dbReference type="ARBA" id="ARBA00022643"/>
    </source>
</evidence>
<dbReference type="NCBIfam" id="TIGR01752">
    <property type="entry name" value="flav_long"/>
    <property type="match status" value="1"/>
</dbReference>
<dbReference type="InterPro" id="IPR001226">
    <property type="entry name" value="Flavodoxin_CS"/>
</dbReference>
<dbReference type="InterPro" id="IPR050619">
    <property type="entry name" value="Flavodoxin"/>
</dbReference>
<sequence length="179" mass="19757">MATVGIFFGSDTGNTENIAKMIQKILQTQFGDGVSEVHDIAKSSKEDLEGFDILLLGIPTWYYGEAQCDWDDFFPTLEDVDFSGKLVALFGCGDQEDYAEYFCDAMGTLRDIIEPLGAAIVGHWPTKGYHFEASKGLADDDNLIGLAIDEDRQPELTDERVSAWVTQIVEELSLGDIVC</sequence>
<comment type="similarity">
    <text evidence="2 7">Belongs to the flavodoxin family.</text>
</comment>
<comment type="cofactor">
    <cofactor evidence="1 7">
        <name>FMN</name>
        <dbReference type="ChEBI" id="CHEBI:58210"/>
    </cofactor>
</comment>
<evidence type="ECO:0000256" key="4">
    <source>
        <dbReference type="ARBA" id="ARBA00022630"/>
    </source>
</evidence>
<dbReference type="PIRSF" id="PIRSF038996">
    <property type="entry name" value="FldA"/>
    <property type="match status" value="1"/>
</dbReference>
<dbReference type="InterPro" id="IPR008254">
    <property type="entry name" value="Flavodoxin/NO_synth"/>
</dbReference>
<dbReference type="NCBIfam" id="NF006739">
    <property type="entry name" value="PRK09267.1-5"/>
    <property type="match status" value="1"/>
</dbReference>
<evidence type="ECO:0000256" key="3">
    <source>
        <dbReference type="ARBA" id="ARBA00022448"/>
    </source>
</evidence>
<dbReference type="OrthoDB" id="359268at2"/>
<dbReference type="GO" id="GO:0009055">
    <property type="term" value="F:electron transfer activity"/>
    <property type="evidence" value="ECO:0007669"/>
    <property type="project" value="UniProtKB-UniRule"/>
</dbReference>
<comment type="function">
    <text evidence="7">Low-potential electron donor to a number of redox enzymes.</text>
</comment>
<dbReference type="GO" id="GO:0010181">
    <property type="term" value="F:FMN binding"/>
    <property type="evidence" value="ECO:0007669"/>
    <property type="project" value="UniProtKB-UniRule"/>
</dbReference>
<protein>
    <recommendedName>
        <fullName evidence="7">Flavodoxin</fullName>
    </recommendedName>
</protein>
<dbReference type="PANTHER" id="PTHR42809:SF1">
    <property type="entry name" value="FLAVODOXIN 1"/>
    <property type="match status" value="1"/>
</dbReference>